<dbReference type="GO" id="GO:0003723">
    <property type="term" value="F:RNA binding"/>
    <property type="evidence" value="ECO:0007669"/>
    <property type="project" value="UniProtKB-UniRule"/>
</dbReference>
<dbReference type="EMBL" id="JBCNJP010000013">
    <property type="protein sequence ID" value="KAK9069568.1"/>
    <property type="molecule type" value="Genomic_DNA"/>
</dbReference>
<dbReference type="InterPro" id="IPR012677">
    <property type="entry name" value="Nucleotide-bd_a/b_plait_sf"/>
</dbReference>
<proteinExistence type="predicted"/>
<dbReference type="Pfam" id="PF00076">
    <property type="entry name" value="RRM_1"/>
    <property type="match status" value="1"/>
</dbReference>
<accession>A0AAP0GZY0</accession>
<keyword evidence="3" id="KW-0508">mRNA splicing</keyword>
<evidence type="ECO:0000256" key="2">
    <source>
        <dbReference type="ARBA" id="ARBA00022728"/>
    </source>
</evidence>
<protein>
    <recommendedName>
        <fullName evidence="5">RRM domain-containing protein</fullName>
    </recommendedName>
</protein>
<keyword evidence="7" id="KW-1185">Reference proteome</keyword>
<evidence type="ECO:0000313" key="7">
    <source>
        <dbReference type="Proteomes" id="UP001408789"/>
    </source>
</evidence>
<evidence type="ECO:0000259" key="5">
    <source>
        <dbReference type="PROSITE" id="PS50102"/>
    </source>
</evidence>
<dbReference type="CDD" id="cd00590">
    <property type="entry name" value="RRM_SF"/>
    <property type="match status" value="1"/>
</dbReference>
<sequence>MERRKPIPENIQRRISKIFVSNLPNGCSGNDLAALVRPFGQIFDIYIARKRDKGGNRFGFISFLDVKDKDDLIRELRNTRLGDYKLWFNIARFVLEDGEVNIHRDVRPAKVDYGKRGSTAGEGTKEANSSEVGSWSFKDMLVGKTITINSDGNGLGTLHGLAVVVRMLDFSSLKNIKIILNELAFKEERIQYLGGLDLLITFSSRELADSFKDKASMAKERFSLVVIWEGQVLGFERLAWLKIQGIPLHILSNDVIDLIGGMFGRIVHKASRSDLDVDLSFEYLGVLLGDGKRVAEEIMLNWKERKFRVWVTEDNEDWVPEFLEPTVMGTSKVMEDVEDVNVSSPEVNPIEEEEEVDAAIEPELVETEGTHNFRNNNATSLLNNEGVYVMEGINEHSIPREDLPFEKDCEINEVETANVINKRKKFKKADVGRPSPCYTSSQESLKITKRAKNVDDLFEIDRLLGLTDSQLDRVGSGPVINEVGVDHSNFNSTSSLVGPVPSQNVEPVFSAPENCQEGVQRQRVEGNMENFSEDRSILQHQEVLKTIFLGTNLGADFTNSDDIIREAVRQEGLQSGKS</sequence>
<dbReference type="PROSITE" id="PS50102">
    <property type="entry name" value="RRM"/>
    <property type="match status" value="1"/>
</dbReference>
<comment type="caution">
    <text evidence="6">The sequence shown here is derived from an EMBL/GenBank/DDBJ whole genome shotgun (WGS) entry which is preliminary data.</text>
</comment>
<keyword evidence="2" id="KW-0747">Spliceosome</keyword>
<dbReference type="InterPro" id="IPR035979">
    <property type="entry name" value="RBD_domain_sf"/>
</dbReference>
<keyword evidence="4" id="KW-0694">RNA-binding</keyword>
<dbReference type="InterPro" id="IPR000504">
    <property type="entry name" value="RRM_dom"/>
</dbReference>
<evidence type="ECO:0000256" key="3">
    <source>
        <dbReference type="ARBA" id="ARBA00023187"/>
    </source>
</evidence>
<gene>
    <name evidence="6" type="ORF">SSX86_011472</name>
</gene>
<reference evidence="6 7" key="1">
    <citation type="submission" date="2024-04" db="EMBL/GenBank/DDBJ databases">
        <title>The reference genome of an endangered Asteraceae, Deinandra increscens subsp. villosa, native to the Central Coast of California.</title>
        <authorList>
            <person name="Guilliams M."/>
            <person name="Hasenstab-Lehman K."/>
            <person name="Meyer R."/>
            <person name="Mcevoy S."/>
        </authorList>
    </citation>
    <scope>NUCLEOTIDE SEQUENCE [LARGE SCALE GENOMIC DNA]</scope>
    <source>
        <tissue evidence="6">Leaf</tissue>
    </source>
</reference>
<dbReference type="SMART" id="SM00360">
    <property type="entry name" value="RRM"/>
    <property type="match status" value="1"/>
</dbReference>
<evidence type="ECO:0000313" key="6">
    <source>
        <dbReference type="EMBL" id="KAK9069568.1"/>
    </source>
</evidence>
<dbReference type="GO" id="GO:0005681">
    <property type="term" value="C:spliceosomal complex"/>
    <property type="evidence" value="ECO:0007669"/>
    <property type="project" value="UniProtKB-KW"/>
</dbReference>
<feature type="domain" description="RRM" evidence="5">
    <location>
        <begin position="16"/>
        <end position="93"/>
    </location>
</feature>
<evidence type="ECO:0000256" key="4">
    <source>
        <dbReference type="PROSITE-ProRule" id="PRU00176"/>
    </source>
</evidence>
<dbReference type="GO" id="GO:0006397">
    <property type="term" value="P:mRNA processing"/>
    <property type="evidence" value="ECO:0007669"/>
    <property type="project" value="UniProtKB-KW"/>
</dbReference>
<dbReference type="Gene3D" id="3.30.70.330">
    <property type="match status" value="1"/>
</dbReference>
<dbReference type="AlphaFoldDB" id="A0AAP0GZY0"/>
<dbReference type="GO" id="GO:0008380">
    <property type="term" value="P:RNA splicing"/>
    <property type="evidence" value="ECO:0007669"/>
    <property type="project" value="UniProtKB-KW"/>
</dbReference>
<dbReference type="InterPro" id="IPR050907">
    <property type="entry name" value="SRSF"/>
</dbReference>
<keyword evidence="1" id="KW-0507">mRNA processing</keyword>
<name>A0AAP0GZY0_9ASTR</name>
<dbReference type="PANTHER" id="PTHR23147">
    <property type="entry name" value="SERINE/ARGININE RICH SPLICING FACTOR"/>
    <property type="match status" value="1"/>
</dbReference>
<dbReference type="SUPFAM" id="SSF54928">
    <property type="entry name" value="RNA-binding domain, RBD"/>
    <property type="match status" value="1"/>
</dbReference>
<dbReference type="Proteomes" id="UP001408789">
    <property type="component" value="Unassembled WGS sequence"/>
</dbReference>
<evidence type="ECO:0000256" key="1">
    <source>
        <dbReference type="ARBA" id="ARBA00022664"/>
    </source>
</evidence>
<organism evidence="6 7">
    <name type="scientific">Deinandra increscens subsp. villosa</name>
    <dbReference type="NCBI Taxonomy" id="3103831"/>
    <lineage>
        <taxon>Eukaryota</taxon>
        <taxon>Viridiplantae</taxon>
        <taxon>Streptophyta</taxon>
        <taxon>Embryophyta</taxon>
        <taxon>Tracheophyta</taxon>
        <taxon>Spermatophyta</taxon>
        <taxon>Magnoliopsida</taxon>
        <taxon>eudicotyledons</taxon>
        <taxon>Gunneridae</taxon>
        <taxon>Pentapetalae</taxon>
        <taxon>asterids</taxon>
        <taxon>campanulids</taxon>
        <taxon>Asterales</taxon>
        <taxon>Asteraceae</taxon>
        <taxon>Asteroideae</taxon>
        <taxon>Heliantheae alliance</taxon>
        <taxon>Madieae</taxon>
        <taxon>Madiinae</taxon>
        <taxon>Deinandra</taxon>
    </lineage>
</organism>